<dbReference type="Pfam" id="PF13170">
    <property type="entry name" value="DUF4003"/>
    <property type="match status" value="1"/>
</dbReference>
<proteinExistence type="predicted"/>
<protein>
    <submittedName>
        <fullName evidence="1">Uncharacterized protein</fullName>
    </submittedName>
</protein>
<comment type="caution">
    <text evidence="1">The sequence shown here is derived from an EMBL/GenBank/DDBJ whole genome shotgun (WGS) entry which is preliminary data.</text>
</comment>
<sequence>MPFRGHDGEQTEHLRDPIARFFALDAALELSRGLLGDRSAQRLAAASLVLVRGEPEQIATELRETAKQFQQLIPWRIGFAPQLHLMFAAALLRHDDTPEALVEEVARVRPIMRKLGMRWAPVYEFIAILAMRTLGDGAPIERAQVERMRDLYEAMKRHHWVLTGPEDFPACALLTTRAGTPAQLAQYAHEIYEALRAGGRGRGDPLQTASNLLAMLASEQLTPLALSERFLVLVSAFEQAGQKISAAEYDEIALLCFLSRPVAAIVETVADYTQQLGAQIRWFEGDHAFGFASNLAFVRLVGRDPVLGPIADFKALLDMYTILLENGGG</sequence>
<evidence type="ECO:0000313" key="2">
    <source>
        <dbReference type="Proteomes" id="UP000238823"/>
    </source>
</evidence>
<accession>A0A2S9XQP1</accession>
<dbReference type="OrthoDB" id="1778393at2"/>
<evidence type="ECO:0000313" key="1">
    <source>
        <dbReference type="EMBL" id="PRP95182.1"/>
    </source>
</evidence>
<dbReference type="InterPro" id="IPR025062">
    <property type="entry name" value="DUF4003"/>
</dbReference>
<gene>
    <name evidence="1" type="ORF">ENSA7_74960</name>
</gene>
<dbReference type="AlphaFoldDB" id="A0A2S9XQP1"/>
<dbReference type="RefSeq" id="WP_106094262.1">
    <property type="nucleotide sequence ID" value="NZ_PVNL01000138.1"/>
</dbReference>
<reference evidence="1 2" key="1">
    <citation type="submission" date="2018-03" db="EMBL/GenBank/DDBJ databases">
        <title>Draft Genome Sequences of the Obligatory Marine Myxobacteria Enhygromyxa salina SWB007.</title>
        <authorList>
            <person name="Poehlein A."/>
            <person name="Moghaddam J.A."/>
            <person name="Harms H."/>
            <person name="Alanjari M."/>
            <person name="Koenig G.M."/>
            <person name="Daniel R."/>
            <person name="Schaeberle T.F."/>
        </authorList>
    </citation>
    <scope>NUCLEOTIDE SEQUENCE [LARGE SCALE GENOMIC DNA]</scope>
    <source>
        <strain evidence="1 2">SWB007</strain>
    </source>
</reference>
<dbReference type="Proteomes" id="UP000238823">
    <property type="component" value="Unassembled WGS sequence"/>
</dbReference>
<organism evidence="1 2">
    <name type="scientific">Enhygromyxa salina</name>
    <dbReference type="NCBI Taxonomy" id="215803"/>
    <lineage>
        <taxon>Bacteria</taxon>
        <taxon>Pseudomonadati</taxon>
        <taxon>Myxococcota</taxon>
        <taxon>Polyangia</taxon>
        <taxon>Nannocystales</taxon>
        <taxon>Nannocystaceae</taxon>
        <taxon>Enhygromyxa</taxon>
    </lineage>
</organism>
<name>A0A2S9XQP1_9BACT</name>
<dbReference type="EMBL" id="PVNL01000138">
    <property type="protein sequence ID" value="PRP95182.1"/>
    <property type="molecule type" value="Genomic_DNA"/>
</dbReference>